<name>A0ABS0S0F5_PECPM</name>
<evidence type="ECO:0000313" key="1">
    <source>
        <dbReference type="EMBL" id="MBI0554514.1"/>
    </source>
</evidence>
<evidence type="ECO:0000313" key="2">
    <source>
        <dbReference type="Proteomes" id="UP001194579"/>
    </source>
</evidence>
<proteinExistence type="predicted"/>
<reference evidence="2" key="1">
    <citation type="submission" date="2023-07" db="EMBL/GenBank/DDBJ databases">
        <title>Identification of Pectobacterium versatile causing blackleg of potato from New York State with a whole genome sequencing approach.</title>
        <authorList>
            <person name="Ma X."/>
            <person name="Swingle B."/>
        </authorList>
    </citation>
    <scope>NUCLEOTIDE SEQUENCE [LARGE SCALE GENOMIC DNA]</scope>
    <source>
        <strain evidence="2">NY1588A</strain>
    </source>
</reference>
<comment type="caution">
    <text evidence="1">The sequence shown here is derived from an EMBL/GenBank/DDBJ whole genome shotgun (WGS) entry which is preliminary data.</text>
</comment>
<sequence length="62" mass="7262">MSAFFSRHSAICRLRYPASLHRSNRSRTYDRLSLVLAQSFPLSERITQTAQLRLVDFPLRHS</sequence>
<accession>A0ABS0S0F5</accession>
<dbReference type="EMBL" id="WABS01000013">
    <property type="protein sequence ID" value="MBI0554514.1"/>
    <property type="molecule type" value="Genomic_DNA"/>
</dbReference>
<dbReference type="RefSeq" id="WP_198339382.1">
    <property type="nucleotide sequence ID" value="NZ_JBBBPJ010000005.1"/>
</dbReference>
<organism evidence="1 2">
    <name type="scientific">Pectobacterium parmentieri</name>
    <dbReference type="NCBI Taxonomy" id="1905730"/>
    <lineage>
        <taxon>Bacteria</taxon>
        <taxon>Pseudomonadati</taxon>
        <taxon>Pseudomonadota</taxon>
        <taxon>Gammaproteobacteria</taxon>
        <taxon>Enterobacterales</taxon>
        <taxon>Pectobacteriaceae</taxon>
        <taxon>Pectobacterium</taxon>
    </lineage>
</organism>
<protein>
    <submittedName>
        <fullName evidence="1">Uncharacterized protein</fullName>
    </submittedName>
</protein>
<keyword evidence="2" id="KW-1185">Reference proteome</keyword>
<dbReference type="Proteomes" id="UP001194579">
    <property type="component" value="Unassembled WGS sequence"/>
</dbReference>
<gene>
    <name evidence="1" type="ORF">F6Q06_08425</name>
</gene>